<proteinExistence type="predicted"/>
<sequence>MAGYQDVSEFERVVTASAREMGHSISEVVMKFGFSLTTISRVYCEYPESDFNAGPSIGVTVQTIQRNIIDIGFRSQRPTRIPLLTARYKDLHLAWARQQRHWTVKD</sequence>
<dbReference type="Proteomes" id="UP000887159">
    <property type="component" value="Unassembled WGS sequence"/>
</dbReference>
<dbReference type="EMBL" id="BMAU01021245">
    <property type="protein sequence ID" value="GFY04759.1"/>
    <property type="molecule type" value="Genomic_DNA"/>
</dbReference>
<reference evidence="1" key="1">
    <citation type="submission" date="2020-08" db="EMBL/GenBank/DDBJ databases">
        <title>Multicomponent nature underlies the extraordinary mechanical properties of spider dragline silk.</title>
        <authorList>
            <person name="Kono N."/>
            <person name="Nakamura H."/>
            <person name="Mori M."/>
            <person name="Yoshida Y."/>
            <person name="Ohtoshi R."/>
            <person name="Malay A.D."/>
            <person name="Moran D.A.P."/>
            <person name="Tomita M."/>
            <person name="Numata K."/>
            <person name="Arakawa K."/>
        </authorList>
    </citation>
    <scope>NUCLEOTIDE SEQUENCE</scope>
</reference>
<comment type="caution">
    <text evidence="1">The sequence shown here is derived from an EMBL/GenBank/DDBJ whole genome shotgun (WGS) entry which is preliminary data.</text>
</comment>
<name>A0A8X6V9W3_TRICX</name>
<evidence type="ECO:0000313" key="2">
    <source>
        <dbReference type="Proteomes" id="UP000887159"/>
    </source>
</evidence>
<protein>
    <submittedName>
        <fullName evidence="1">HTH_Tnp_Tc3_2 domain-containing protein</fullName>
    </submittedName>
</protein>
<accession>A0A8X6V9W3</accession>
<organism evidence="1 2">
    <name type="scientific">Trichonephila clavipes</name>
    <name type="common">Golden silk orbweaver</name>
    <name type="synonym">Nephila clavipes</name>
    <dbReference type="NCBI Taxonomy" id="2585209"/>
    <lineage>
        <taxon>Eukaryota</taxon>
        <taxon>Metazoa</taxon>
        <taxon>Ecdysozoa</taxon>
        <taxon>Arthropoda</taxon>
        <taxon>Chelicerata</taxon>
        <taxon>Arachnida</taxon>
        <taxon>Araneae</taxon>
        <taxon>Araneomorphae</taxon>
        <taxon>Entelegynae</taxon>
        <taxon>Araneoidea</taxon>
        <taxon>Nephilidae</taxon>
        <taxon>Trichonephila</taxon>
    </lineage>
</organism>
<dbReference type="AlphaFoldDB" id="A0A8X6V9W3"/>
<gene>
    <name evidence="1" type="primary">AVEN_93903_1</name>
    <name evidence="1" type="ORF">TNCV_420131</name>
</gene>
<evidence type="ECO:0000313" key="1">
    <source>
        <dbReference type="EMBL" id="GFY04759.1"/>
    </source>
</evidence>
<keyword evidence="2" id="KW-1185">Reference proteome</keyword>